<keyword evidence="3" id="KW-1185">Reference proteome</keyword>
<dbReference type="EMBL" id="JBIRWE010000009">
    <property type="protein sequence ID" value="MFI1966505.1"/>
    <property type="molecule type" value="Genomic_DNA"/>
</dbReference>
<evidence type="ECO:0000313" key="3">
    <source>
        <dbReference type="Proteomes" id="UP001611548"/>
    </source>
</evidence>
<dbReference type="Gene3D" id="3.20.20.370">
    <property type="entry name" value="Glycoside hydrolase/deacetylase"/>
    <property type="match status" value="1"/>
</dbReference>
<dbReference type="InterPro" id="IPR002509">
    <property type="entry name" value="NODB_dom"/>
</dbReference>
<dbReference type="RefSeq" id="WP_055473711.1">
    <property type="nucleotide sequence ID" value="NZ_JBIRWE010000009.1"/>
</dbReference>
<dbReference type="InterPro" id="IPR050248">
    <property type="entry name" value="Polysacc_deacetylase_ArnD"/>
</dbReference>
<dbReference type="PANTHER" id="PTHR10587:SF137">
    <property type="entry name" value="4-DEOXY-4-FORMAMIDO-L-ARABINOSE-PHOSPHOUNDECAPRENOL DEFORMYLASE ARND-RELATED"/>
    <property type="match status" value="1"/>
</dbReference>
<gene>
    <name evidence="2" type="ORF">ACH429_20740</name>
</gene>
<proteinExistence type="predicted"/>
<dbReference type="SUPFAM" id="SSF88713">
    <property type="entry name" value="Glycoside hydrolase/deacetylase"/>
    <property type="match status" value="1"/>
</dbReference>
<evidence type="ECO:0000313" key="2">
    <source>
        <dbReference type="EMBL" id="MFI1966505.1"/>
    </source>
</evidence>
<dbReference type="Proteomes" id="UP001611548">
    <property type="component" value="Unassembled WGS sequence"/>
</dbReference>
<sequence length="259" mass="27678">MVRTGGRGPACRNSRAAAGALSGAAVAVAAWHFGPAATWIPAVRRVVSPALDGQGDPGHVALTFDDGPDPDSTPHFLRVLDRLGVRATFFVLGSALEQHPDLGRRIVAEGHELAVHGWRHERPWRPRPSQDARDVARAADAVLRIGGRRPLWYRPAYGVLTAGRLAAARRAGLQPVLWSVWGRDWTARADAHSVLAELTPGLRGGATILLHDSDRTSAPGAWHSALEALPPAVAACRSQGLRVGPLESHGLPAHRGVWR</sequence>
<accession>A0ABW7UV85</accession>
<protein>
    <submittedName>
        <fullName evidence="2">Polysaccharide deacetylase family protein</fullName>
    </submittedName>
</protein>
<name>A0ABW7UV85_9ACTN</name>
<feature type="domain" description="NodB homology" evidence="1">
    <location>
        <begin position="58"/>
        <end position="244"/>
    </location>
</feature>
<dbReference type="PROSITE" id="PS51677">
    <property type="entry name" value="NODB"/>
    <property type="match status" value="1"/>
</dbReference>
<comment type="caution">
    <text evidence="2">The sequence shown here is derived from an EMBL/GenBank/DDBJ whole genome shotgun (WGS) entry which is preliminary data.</text>
</comment>
<dbReference type="PANTHER" id="PTHR10587">
    <property type="entry name" value="GLYCOSYL TRANSFERASE-RELATED"/>
    <property type="match status" value="1"/>
</dbReference>
<dbReference type="InterPro" id="IPR011330">
    <property type="entry name" value="Glyco_hydro/deAcase_b/a-brl"/>
</dbReference>
<organism evidence="2 3">
    <name type="scientific">Streptomyces pathocidini</name>
    <dbReference type="NCBI Taxonomy" id="1650571"/>
    <lineage>
        <taxon>Bacteria</taxon>
        <taxon>Bacillati</taxon>
        <taxon>Actinomycetota</taxon>
        <taxon>Actinomycetes</taxon>
        <taxon>Kitasatosporales</taxon>
        <taxon>Streptomycetaceae</taxon>
        <taxon>Streptomyces</taxon>
    </lineage>
</organism>
<dbReference type="Pfam" id="PF01522">
    <property type="entry name" value="Polysacc_deac_1"/>
    <property type="match status" value="1"/>
</dbReference>
<reference evidence="2 3" key="1">
    <citation type="submission" date="2024-10" db="EMBL/GenBank/DDBJ databases">
        <title>The Natural Products Discovery Center: Release of the First 8490 Sequenced Strains for Exploring Actinobacteria Biosynthetic Diversity.</title>
        <authorList>
            <person name="Kalkreuter E."/>
            <person name="Kautsar S.A."/>
            <person name="Yang D."/>
            <person name="Bader C.D."/>
            <person name="Teijaro C.N."/>
            <person name="Fluegel L."/>
            <person name="Davis C.M."/>
            <person name="Simpson J.R."/>
            <person name="Lauterbach L."/>
            <person name="Steele A.D."/>
            <person name="Gui C."/>
            <person name="Meng S."/>
            <person name="Li G."/>
            <person name="Viehrig K."/>
            <person name="Ye F."/>
            <person name="Su P."/>
            <person name="Kiefer A.F."/>
            <person name="Nichols A."/>
            <person name="Cepeda A.J."/>
            <person name="Yan W."/>
            <person name="Fan B."/>
            <person name="Jiang Y."/>
            <person name="Adhikari A."/>
            <person name="Zheng C.-J."/>
            <person name="Schuster L."/>
            <person name="Cowan T.M."/>
            <person name="Smanski M.J."/>
            <person name="Chevrette M.G."/>
            <person name="De Carvalho L.P.S."/>
            <person name="Shen B."/>
        </authorList>
    </citation>
    <scope>NUCLEOTIDE SEQUENCE [LARGE SCALE GENOMIC DNA]</scope>
    <source>
        <strain evidence="2 3">NPDC020327</strain>
    </source>
</reference>
<evidence type="ECO:0000259" key="1">
    <source>
        <dbReference type="PROSITE" id="PS51677"/>
    </source>
</evidence>
<dbReference type="CDD" id="cd10959">
    <property type="entry name" value="CE4_NodB_like_3"/>
    <property type="match status" value="1"/>
</dbReference>